<keyword evidence="4" id="KW-1185">Reference proteome</keyword>
<comment type="caution">
    <text evidence="3">The sequence shown here is derived from an EMBL/GenBank/DDBJ whole genome shotgun (WGS) entry which is preliminary data.</text>
</comment>
<dbReference type="Gene3D" id="3.50.50.60">
    <property type="entry name" value="FAD/NAD(P)-binding domain"/>
    <property type="match status" value="1"/>
</dbReference>
<feature type="domain" description="FAD/NAD(P)-binding" evidence="2">
    <location>
        <begin position="11"/>
        <end position="223"/>
    </location>
</feature>
<dbReference type="GO" id="GO:0004497">
    <property type="term" value="F:monooxygenase activity"/>
    <property type="evidence" value="ECO:0007669"/>
    <property type="project" value="TreeGrafter"/>
</dbReference>
<organism evidence="3 4">
    <name type="scientific">Streptacidiphilus fuscans</name>
    <dbReference type="NCBI Taxonomy" id="2789292"/>
    <lineage>
        <taxon>Bacteria</taxon>
        <taxon>Bacillati</taxon>
        <taxon>Actinomycetota</taxon>
        <taxon>Actinomycetes</taxon>
        <taxon>Kitasatosporales</taxon>
        <taxon>Streptomycetaceae</taxon>
        <taxon>Streptacidiphilus</taxon>
    </lineage>
</organism>
<dbReference type="InterPro" id="IPR023753">
    <property type="entry name" value="FAD/NAD-binding_dom"/>
</dbReference>
<protein>
    <submittedName>
        <fullName evidence="3">FAD-dependent oxidoreductase</fullName>
    </submittedName>
</protein>
<dbReference type="InterPro" id="IPR036188">
    <property type="entry name" value="FAD/NAD-bd_sf"/>
</dbReference>
<proteinExistence type="predicted"/>
<name>A0A931B6S5_9ACTN</name>
<sequence>MSQFSSGSSRTVAVIGAGPYGLSVAAHLRATGLAVRAFGDPMYSWRDTMPVGMNLKSTPDASNISAPTAGYGLDDYCRANGETAPTGHDRVPVELFVRYGQWFQQQAVPFLESERVLSVRQNLGGGFRLELEGGEAFDAAAVVVASGLTGFAHIPGMLRTVLGADGPSPDGPLSHTSQHRDMAALAGRSVIVVGAGQSALEGAALLHEAGAQVELVARTPRVRFGAAPAYGLRWQPESPMGAAWSLWTMARYPQSFRTLPVQARLQLVKRVLGPSGAWWLRARADGVFPVHTGQSLRGIRCEGDKVVLITEDHDSHATREHTADHVLSATGYRVDLSAVPFLAPELRGRIARVGGFPELDAGMAASVPGLWFTGLPAAASFGPFMRFVCGTDFASTRIAEAVRARLA</sequence>
<dbReference type="GO" id="GO:0050660">
    <property type="term" value="F:flavin adenine dinucleotide binding"/>
    <property type="evidence" value="ECO:0007669"/>
    <property type="project" value="TreeGrafter"/>
</dbReference>
<evidence type="ECO:0000256" key="1">
    <source>
        <dbReference type="ARBA" id="ARBA00023002"/>
    </source>
</evidence>
<dbReference type="Proteomes" id="UP000657385">
    <property type="component" value="Unassembled WGS sequence"/>
</dbReference>
<evidence type="ECO:0000259" key="2">
    <source>
        <dbReference type="Pfam" id="PF07992"/>
    </source>
</evidence>
<evidence type="ECO:0000313" key="3">
    <source>
        <dbReference type="EMBL" id="MBF9071278.1"/>
    </source>
</evidence>
<dbReference type="PANTHER" id="PTHR43539:SF78">
    <property type="entry name" value="FLAVIN-CONTAINING MONOOXYGENASE"/>
    <property type="match status" value="1"/>
</dbReference>
<reference evidence="3" key="1">
    <citation type="submission" date="2020-11" db="EMBL/GenBank/DDBJ databases">
        <title>Isolation and identification of active actinomycetes.</title>
        <authorList>
            <person name="Yu B."/>
        </authorList>
    </citation>
    <scope>NUCLEOTIDE SEQUENCE</scope>
    <source>
        <strain evidence="3">NEAU-YB345</strain>
    </source>
</reference>
<dbReference type="PRINTS" id="PR00368">
    <property type="entry name" value="FADPNR"/>
</dbReference>
<keyword evidence="1" id="KW-0560">Oxidoreductase</keyword>
<dbReference type="PRINTS" id="PR00411">
    <property type="entry name" value="PNDRDTASEI"/>
</dbReference>
<evidence type="ECO:0000313" key="4">
    <source>
        <dbReference type="Proteomes" id="UP000657385"/>
    </source>
</evidence>
<accession>A0A931B6S5</accession>
<dbReference type="SUPFAM" id="SSF51905">
    <property type="entry name" value="FAD/NAD(P)-binding domain"/>
    <property type="match status" value="1"/>
</dbReference>
<gene>
    <name evidence="3" type="ORF">I2501_24985</name>
</gene>
<dbReference type="InterPro" id="IPR050982">
    <property type="entry name" value="Auxin_biosynth/cation_transpt"/>
</dbReference>
<dbReference type="AlphaFoldDB" id="A0A931B6S5"/>
<dbReference type="RefSeq" id="WP_196196440.1">
    <property type="nucleotide sequence ID" value="NZ_JADPRT010000011.1"/>
</dbReference>
<dbReference type="PANTHER" id="PTHR43539">
    <property type="entry name" value="FLAVIN-BINDING MONOOXYGENASE-LIKE PROTEIN (AFU_ORTHOLOGUE AFUA_4G09220)"/>
    <property type="match status" value="1"/>
</dbReference>
<dbReference type="EMBL" id="JADPRT010000011">
    <property type="protein sequence ID" value="MBF9071278.1"/>
    <property type="molecule type" value="Genomic_DNA"/>
</dbReference>
<dbReference type="Pfam" id="PF07992">
    <property type="entry name" value="Pyr_redox_2"/>
    <property type="match status" value="1"/>
</dbReference>